<dbReference type="OrthoDB" id="961741at2"/>
<name>A0A369I658_9BACT</name>
<dbReference type="EMBL" id="QPIW01000023">
    <property type="protein sequence ID" value="RDB03735.1"/>
    <property type="molecule type" value="Genomic_DNA"/>
</dbReference>
<organism evidence="2 3">
    <name type="scientific">Runella aurantiaca</name>
    <dbReference type="NCBI Taxonomy" id="2282308"/>
    <lineage>
        <taxon>Bacteria</taxon>
        <taxon>Pseudomonadati</taxon>
        <taxon>Bacteroidota</taxon>
        <taxon>Cytophagia</taxon>
        <taxon>Cytophagales</taxon>
        <taxon>Spirosomataceae</taxon>
        <taxon>Runella</taxon>
    </lineage>
</organism>
<dbReference type="Pfam" id="PF07332">
    <property type="entry name" value="Phage_holin_3_6"/>
    <property type="match status" value="1"/>
</dbReference>
<proteinExistence type="predicted"/>
<dbReference type="RefSeq" id="WP_114463164.1">
    <property type="nucleotide sequence ID" value="NZ_QPIW01000023.1"/>
</dbReference>
<keyword evidence="1" id="KW-0472">Membrane</keyword>
<comment type="caution">
    <text evidence="2">The sequence shown here is derived from an EMBL/GenBank/DDBJ whole genome shotgun (WGS) entry which is preliminary data.</text>
</comment>
<sequence length="110" mass="12819">MFEKIEEVRNYLFKYLETRLDLIKTETQERLENIAIRLIYLVVLLLLAGLTGIFLFIMLAVGINEWLDSRYIGFFIVFGLLAAGTVFWAGAGRQVQQAVRQLLFRVFNQK</sequence>
<feature type="transmembrane region" description="Helical" evidence="1">
    <location>
        <begin position="71"/>
        <end position="91"/>
    </location>
</feature>
<gene>
    <name evidence="2" type="ORF">DVG78_21860</name>
</gene>
<dbReference type="InterPro" id="IPR009937">
    <property type="entry name" value="Phage_holin_3_6"/>
</dbReference>
<keyword evidence="1" id="KW-1133">Transmembrane helix</keyword>
<evidence type="ECO:0000313" key="3">
    <source>
        <dbReference type="Proteomes" id="UP000253141"/>
    </source>
</evidence>
<evidence type="ECO:0000256" key="1">
    <source>
        <dbReference type="SAM" id="Phobius"/>
    </source>
</evidence>
<protein>
    <recommendedName>
        <fullName evidence="4">Phage holin family protein</fullName>
    </recommendedName>
</protein>
<keyword evidence="3" id="KW-1185">Reference proteome</keyword>
<evidence type="ECO:0008006" key="4">
    <source>
        <dbReference type="Google" id="ProtNLM"/>
    </source>
</evidence>
<evidence type="ECO:0000313" key="2">
    <source>
        <dbReference type="EMBL" id="RDB03735.1"/>
    </source>
</evidence>
<accession>A0A369I658</accession>
<feature type="transmembrane region" description="Helical" evidence="1">
    <location>
        <begin position="38"/>
        <end position="59"/>
    </location>
</feature>
<reference evidence="2 3" key="1">
    <citation type="submission" date="2018-07" db="EMBL/GenBank/DDBJ databases">
        <title>Genome analysis of Runella aurantiaca.</title>
        <authorList>
            <person name="Yang X."/>
        </authorList>
    </citation>
    <scope>NUCLEOTIDE SEQUENCE [LARGE SCALE GENOMIC DNA]</scope>
    <source>
        <strain evidence="2 3">YX9</strain>
    </source>
</reference>
<dbReference type="AlphaFoldDB" id="A0A369I658"/>
<dbReference type="Proteomes" id="UP000253141">
    <property type="component" value="Unassembled WGS sequence"/>
</dbReference>
<keyword evidence="1" id="KW-0812">Transmembrane</keyword>